<protein>
    <submittedName>
        <fullName evidence="1">Uncharacterized protein</fullName>
    </submittedName>
</protein>
<gene>
    <name evidence="1" type="ORF">NQ314_006395</name>
</gene>
<organism evidence="1 2">
    <name type="scientific">Rhamnusium bicolor</name>
    <dbReference type="NCBI Taxonomy" id="1586634"/>
    <lineage>
        <taxon>Eukaryota</taxon>
        <taxon>Metazoa</taxon>
        <taxon>Ecdysozoa</taxon>
        <taxon>Arthropoda</taxon>
        <taxon>Hexapoda</taxon>
        <taxon>Insecta</taxon>
        <taxon>Pterygota</taxon>
        <taxon>Neoptera</taxon>
        <taxon>Endopterygota</taxon>
        <taxon>Coleoptera</taxon>
        <taxon>Polyphaga</taxon>
        <taxon>Cucujiformia</taxon>
        <taxon>Chrysomeloidea</taxon>
        <taxon>Cerambycidae</taxon>
        <taxon>Lepturinae</taxon>
        <taxon>Rhagiini</taxon>
        <taxon>Rhamnusium</taxon>
    </lineage>
</organism>
<evidence type="ECO:0000313" key="1">
    <source>
        <dbReference type="EMBL" id="KAJ8958556.1"/>
    </source>
</evidence>
<evidence type="ECO:0000313" key="2">
    <source>
        <dbReference type="Proteomes" id="UP001162156"/>
    </source>
</evidence>
<proteinExistence type="predicted"/>
<reference evidence="1" key="1">
    <citation type="journal article" date="2023" name="Insect Mol. Biol.">
        <title>Genome sequencing provides insights into the evolution of gene families encoding plant cell wall-degrading enzymes in longhorned beetles.</title>
        <authorList>
            <person name="Shin N.R."/>
            <person name="Okamura Y."/>
            <person name="Kirsch R."/>
            <person name="Pauchet Y."/>
        </authorList>
    </citation>
    <scope>NUCLEOTIDE SEQUENCE</scope>
    <source>
        <strain evidence="1">RBIC_L_NR</strain>
    </source>
</reference>
<comment type="caution">
    <text evidence="1">The sequence shown here is derived from an EMBL/GenBank/DDBJ whole genome shotgun (WGS) entry which is preliminary data.</text>
</comment>
<dbReference type="EMBL" id="JANEYF010001724">
    <property type="protein sequence ID" value="KAJ8958556.1"/>
    <property type="molecule type" value="Genomic_DNA"/>
</dbReference>
<sequence length="105" mass="12167">MHLVVMCIPADESGKIILKIIDDLQLQNDNTLNVFMDVSNLPHWLYFFQNSTETWELSTTNVPDNTSFVSKKNVLIFVKNDTIHLSLESYVVRNIKKNVSRVKKQ</sequence>
<accession>A0AAV8Z348</accession>
<dbReference type="AlphaFoldDB" id="A0AAV8Z348"/>
<dbReference type="Proteomes" id="UP001162156">
    <property type="component" value="Unassembled WGS sequence"/>
</dbReference>
<name>A0AAV8Z348_9CUCU</name>
<keyword evidence="2" id="KW-1185">Reference proteome</keyword>